<dbReference type="InterPro" id="IPR028260">
    <property type="entry name" value="FAM177"/>
</dbReference>
<dbReference type="PANTHER" id="PTHR31206">
    <property type="entry name" value="LP10445P"/>
    <property type="match status" value="1"/>
</dbReference>
<name>A0A023EJ80_AEDAL</name>
<dbReference type="Pfam" id="PF14774">
    <property type="entry name" value="FAM177"/>
    <property type="match status" value="1"/>
</dbReference>
<proteinExistence type="evidence at transcript level"/>
<evidence type="ECO:0000313" key="2">
    <source>
        <dbReference type="EMBL" id="JAC08879.1"/>
    </source>
</evidence>
<organism evidence="2">
    <name type="scientific">Aedes albopictus</name>
    <name type="common">Asian tiger mosquito</name>
    <name type="synonym">Stegomyia albopicta</name>
    <dbReference type="NCBI Taxonomy" id="7160"/>
    <lineage>
        <taxon>Eukaryota</taxon>
        <taxon>Metazoa</taxon>
        <taxon>Ecdysozoa</taxon>
        <taxon>Arthropoda</taxon>
        <taxon>Hexapoda</taxon>
        <taxon>Insecta</taxon>
        <taxon>Pterygota</taxon>
        <taxon>Neoptera</taxon>
        <taxon>Endopterygota</taxon>
        <taxon>Diptera</taxon>
        <taxon>Nematocera</taxon>
        <taxon>Culicoidea</taxon>
        <taxon>Culicidae</taxon>
        <taxon>Culicinae</taxon>
        <taxon>Aedini</taxon>
        <taxon>Aedes</taxon>
        <taxon>Stegomyia</taxon>
    </lineage>
</organism>
<protein>
    <submittedName>
        <fullName evidence="2">Uncharacterized protein</fullName>
    </submittedName>
</protein>
<accession>A0A023EJ80</accession>
<sequence>MTKVDIPLKNKVDASANFIQNEKDIEVQVRAPKRVLHFSDGTLEEFSDDEQDQVDGSGQDASVTDVDESKMNWGDWMLHKTCKLGSSVLAGCDYVGEGLASFLGITTPKYSFEIEEFKRMQAEQNAEDQAIKNFVEQNRPNGTGAVGEPSDESRPTAVTPAISKMTTTPSNVVENAPAAGTRIAVSNEIEKY</sequence>
<dbReference type="PANTHER" id="PTHR31206:SF1">
    <property type="entry name" value="LP10445P"/>
    <property type="match status" value="1"/>
</dbReference>
<dbReference type="VEuPathDB" id="VectorBase:AALF012800"/>
<dbReference type="AlphaFoldDB" id="A0A023EJ80"/>
<feature type="region of interest" description="Disordered" evidence="1">
    <location>
        <begin position="137"/>
        <end position="167"/>
    </location>
</feature>
<evidence type="ECO:0000256" key="1">
    <source>
        <dbReference type="SAM" id="MobiDB-lite"/>
    </source>
</evidence>
<dbReference type="VEuPathDB" id="VectorBase:AALC636_012034"/>
<dbReference type="EMBL" id="GAPW01004719">
    <property type="protein sequence ID" value="JAC08879.1"/>
    <property type="molecule type" value="mRNA"/>
</dbReference>
<reference evidence="2" key="1">
    <citation type="journal article" date="2014" name="PLoS Negl. Trop. Dis.">
        <title>Identification and characterization of seminal fluid proteins in the Asian tiger mosquito, Aedes albopictus.</title>
        <authorList>
            <person name="Boes K.E."/>
            <person name="Ribeiro J.M."/>
            <person name="Wong A."/>
            <person name="Harrington L.C."/>
            <person name="Wolfner M.F."/>
            <person name="Sirot L.K."/>
        </authorList>
    </citation>
    <scope>NUCLEOTIDE SEQUENCE</scope>
    <source>
        <tissue evidence="2">Reproductive organs</tissue>
    </source>
</reference>
<dbReference type="VEuPathDB" id="VectorBase:AALFPA_073169"/>